<dbReference type="EMBL" id="OZ018776">
    <property type="protein sequence ID" value="CAK9120972.1"/>
    <property type="molecule type" value="Genomic_DNA"/>
</dbReference>
<evidence type="ECO:0008006" key="3">
    <source>
        <dbReference type="Google" id="ProtNLM"/>
    </source>
</evidence>
<name>A0ABM9NCD3_RICHE</name>
<reference evidence="1 2" key="1">
    <citation type="submission" date="2024-02" db="EMBL/GenBank/DDBJ databases">
        <authorList>
            <person name="Nijsse B."/>
            <person name="Sprong H."/>
        </authorList>
    </citation>
    <scope>NUCLEOTIDE SEQUENCE [LARGE SCALE GENOMIC DNA]</scope>
    <source>
        <strain evidence="1">OB144</strain>
    </source>
</reference>
<protein>
    <recommendedName>
        <fullName evidence="3">50S ribosomal protein L7/L12</fullName>
    </recommendedName>
</protein>
<organism evidence="1 2">
    <name type="scientific">Rickettsia helvetica</name>
    <dbReference type="NCBI Taxonomy" id="35789"/>
    <lineage>
        <taxon>Bacteria</taxon>
        <taxon>Pseudomonadati</taxon>
        <taxon>Pseudomonadota</taxon>
        <taxon>Alphaproteobacteria</taxon>
        <taxon>Rickettsiales</taxon>
        <taxon>Rickettsiaceae</taxon>
        <taxon>Rickettsieae</taxon>
        <taxon>Rickettsia</taxon>
        <taxon>spotted fever group</taxon>
    </lineage>
</organism>
<evidence type="ECO:0000313" key="1">
    <source>
        <dbReference type="EMBL" id="CAK9120972.1"/>
    </source>
</evidence>
<gene>
    <name evidence="1" type="ORF">OB144RH_04200</name>
</gene>
<proteinExistence type="predicted"/>
<dbReference type="RefSeq" id="WP_010423668.1">
    <property type="nucleotide sequence ID" value="NZ_OY974080.1"/>
</dbReference>
<dbReference type="Proteomes" id="UP001642485">
    <property type="component" value="Chromosome"/>
</dbReference>
<evidence type="ECO:0000313" key="2">
    <source>
        <dbReference type="Proteomes" id="UP001642485"/>
    </source>
</evidence>
<accession>A0ABM9NCD3</accession>
<keyword evidence="2" id="KW-1185">Reference proteome</keyword>
<sequence>MKALTPDTKDFSKEEIVKFLNVISDKKIEAVLKEIKKAKALAVRAAAAPVVGVGMPPPI</sequence>